<dbReference type="GO" id="GO:0005975">
    <property type="term" value="P:carbohydrate metabolic process"/>
    <property type="evidence" value="ECO:0007669"/>
    <property type="project" value="InterPro"/>
</dbReference>
<dbReference type="PANTHER" id="PTHR12143:SF39">
    <property type="entry name" value="SECRETED PROTEIN"/>
    <property type="match status" value="1"/>
</dbReference>
<dbReference type="GO" id="GO:0005829">
    <property type="term" value="C:cytosol"/>
    <property type="evidence" value="ECO:0007669"/>
    <property type="project" value="TreeGrafter"/>
</dbReference>
<comment type="subunit">
    <text evidence="2">Monomer.</text>
</comment>
<proteinExistence type="predicted"/>
<keyword evidence="4" id="KW-0378">Hydrolase</keyword>
<dbReference type="NCBIfam" id="TIGR01180">
    <property type="entry name" value="aman2_put"/>
    <property type="match status" value="1"/>
</dbReference>
<dbReference type="Gene3D" id="2.70.98.10">
    <property type="match status" value="1"/>
</dbReference>
<dbReference type="PANTHER" id="PTHR12143">
    <property type="entry name" value="PEPTIDE N-GLYCANASE PNGASE -RELATED"/>
    <property type="match status" value="1"/>
</dbReference>
<name>A0A110B1I1_9SPHI</name>
<evidence type="ECO:0000256" key="3">
    <source>
        <dbReference type="ARBA" id="ARBA00022837"/>
    </source>
</evidence>
<dbReference type="InterPro" id="IPR012939">
    <property type="entry name" value="Glyco_hydro_92"/>
</dbReference>
<sequence length="737" mass="80894">MKIKKGLPILLLSVVLLPATIFTAGAQTKNPDQIRVNYAGKVNTVIGTKGKGKGPEEMYLEAGFTFPGATYPFGMVQFTTTFFDENKGFVVNQLSGAGCPHMGNFPTLPLNGDLLVSPNDMKGSNPQYHIEKAMAGYYKVNLGNSNIDCGLTVTKRTGMAQYRFSDTASRATIIIGSGINATKINDAHITITGPGKCEGYADGGSFCGINTAYKVYFAAEFDVVPIVSGTWKDNKINISSVADSGANSGAYFTFKVPSNKIIQYKFGLSYVSIKNAKENLKAENSGWDFAMVKNNAVRAWNNKLGKIEAMGGSNDLTTQFYTHLYHAFIHPSISNDVNGEYIGADNKIKKASGFNDYTEFSNWDTYRTQTPLIAMLAPKETGDMMESIVKFARQSGGGFPRWVMVNKETGIMQGDPTSIVVANAYTYGAKNFDTKAALEIMRSGAEVPGTASQGQLTRPQLDQYLTKGYAQASMSLEYNSADFAIGQFALQATKNKSVYSKYLQGAGKWKNIYNPERKWLQSRNPDGSWKNDNDDMRESSYTNYFWMVPFDLKTLIDTIGGKKFAEERLDQDFSKLNADYGQDWFAAGNEPDFQMPWTYNWAGAPYKSQALIRRIMAESYSNHDNGLPGNDDLGAMGAWYVFAGIGLYPMIPGYAGFSVNSPSFPLIKIHLGTGKTLVIKGGSGTRPYITSLKINGKLWNSTWIPYSAIKNGGTLTYTLSDQPDLTWGTKIAPPSFN</sequence>
<dbReference type="InterPro" id="IPR041371">
    <property type="entry name" value="GH92_N"/>
</dbReference>
<dbReference type="GO" id="GO:0000224">
    <property type="term" value="F:peptide-N4-(N-acetyl-beta-glucosaminyl)asparagine amidase activity"/>
    <property type="evidence" value="ECO:0007669"/>
    <property type="project" value="TreeGrafter"/>
</dbReference>
<protein>
    <submittedName>
        <fullName evidence="4">Glycosyl hydrolase family 92</fullName>
    </submittedName>
</protein>
<dbReference type="GO" id="GO:0030246">
    <property type="term" value="F:carbohydrate binding"/>
    <property type="evidence" value="ECO:0007669"/>
    <property type="project" value="InterPro"/>
</dbReference>
<dbReference type="Pfam" id="PF07971">
    <property type="entry name" value="Glyco_hydro_92"/>
    <property type="match status" value="1"/>
</dbReference>
<accession>A0A110B1I1</accession>
<comment type="cofactor">
    <cofactor evidence="1">
        <name>Ca(2+)</name>
        <dbReference type="ChEBI" id="CHEBI:29108"/>
    </cofactor>
</comment>
<gene>
    <name evidence="4" type="ORF">MgSA37_01105</name>
</gene>
<dbReference type="OrthoDB" id="9804511at2"/>
<dbReference type="InterPro" id="IPR050883">
    <property type="entry name" value="PNGase"/>
</dbReference>
<evidence type="ECO:0000313" key="4">
    <source>
        <dbReference type="EMBL" id="BAU52941.1"/>
    </source>
</evidence>
<dbReference type="Proteomes" id="UP000218263">
    <property type="component" value="Chromosome"/>
</dbReference>
<dbReference type="Gene3D" id="1.20.1050.60">
    <property type="entry name" value="alpha-1,2-mannosidase"/>
    <property type="match status" value="1"/>
</dbReference>
<dbReference type="InterPro" id="IPR008928">
    <property type="entry name" value="6-hairpin_glycosidase_sf"/>
</dbReference>
<dbReference type="GO" id="GO:0006516">
    <property type="term" value="P:glycoprotein catabolic process"/>
    <property type="evidence" value="ECO:0007669"/>
    <property type="project" value="TreeGrafter"/>
</dbReference>
<dbReference type="InterPro" id="IPR014718">
    <property type="entry name" value="GH-type_carb-bd"/>
</dbReference>
<organism evidence="4 5">
    <name type="scientific">Mucilaginibacter gotjawali</name>
    <dbReference type="NCBI Taxonomy" id="1550579"/>
    <lineage>
        <taxon>Bacteria</taxon>
        <taxon>Pseudomonadati</taxon>
        <taxon>Bacteroidota</taxon>
        <taxon>Sphingobacteriia</taxon>
        <taxon>Sphingobacteriales</taxon>
        <taxon>Sphingobacteriaceae</taxon>
        <taxon>Mucilaginibacter</taxon>
    </lineage>
</organism>
<dbReference type="SUPFAM" id="SSF48208">
    <property type="entry name" value="Six-hairpin glycosidases"/>
    <property type="match status" value="1"/>
</dbReference>
<keyword evidence="3" id="KW-0106">Calcium</keyword>
<dbReference type="Gene3D" id="3.30.2080.10">
    <property type="entry name" value="GH92 mannosidase domain"/>
    <property type="match status" value="1"/>
</dbReference>
<dbReference type="Gene3D" id="1.20.1610.10">
    <property type="entry name" value="alpha-1,2-mannosidases domains"/>
    <property type="match status" value="1"/>
</dbReference>
<dbReference type="Pfam" id="PF17678">
    <property type="entry name" value="Glyco_hydro_92N"/>
    <property type="match status" value="1"/>
</dbReference>
<dbReference type="EMBL" id="AP017313">
    <property type="protein sequence ID" value="BAU52941.1"/>
    <property type="molecule type" value="Genomic_DNA"/>
</dbReference>
<dbReference type="KEGG" id="mgot:MgSA37_01105"/>
<dbReference type="AlphaFoldDB" id="A0A110B1I1"/>
<evidence type="ECO:0000313" key="5">
    <source>
        <dbReference type="Proteomes" id="UP000218263"/>
    </source>
</evidence>
<keyword evidence="5" id="KW-1185">Reference proteome</keyword>
<dbReference type="FunFam" id="3.30.2080.10:FF:000001">
    <property type="entry name" value="Alpha-1,2-mannosidase subfamily"/>
    <property type="match status" value="1"/>
</dbReference>
<evidence type="ECO:0000256" key="1">
    <source>
        <dbReference type="ARBA" id="ARBA00001913"/>
    </source>
</evidence>
<dbReference type="RefSeq" id="WP_096350204.1">
    <property type="nucleotide sequence ID" value="NZ_AP017313.1"/>
</dbReference>
<evidence type="ECO:0000256" key="2">
    <source>
        <dbReference type="ARBA" id="ARBA00011245"/>
    </source>
</evidence>
<dbReference type="InterPro" id="IPR005887">
    <property type="entry name" value="GH92_a_mannosidase_put"/>
</dbReference>
<reference evidence="4 5" key="1">
    <citation type="submission" date="2015-12" db="EMBL/GenBank/DDBJ databases">
        <title>Genome sequence of Mucilaginibacter gotjawali.</title>
        <authorList>
            <person name="Lee J.S."/>
            <person name="Lee K.C."/>
            <person name="Kim K.K."/>
            <person name="Lee B.W."/>
        </authorList>
    </citation>
    <scope>NUCLEOTIDE SEQUENCE [LARGE SCALE GENOMIC DNA]</scope>
    <source>
        <strain evidence="4 5">SA3-7</strain>
    </source>
</reference>